<proteinExistence type="predicted"/>
<feature type="region of interest" description="Disordered" evidence="1">
    <location>
        <begin position="1"/>
        <end position="20"/>
    </location>
</feature>
<dbReference type="EMBL" id="CP091196">
    <property type="protein sequence ID" value="UQS26671.1"/>
    <property type="molecule type" value="Genomic_DNA"/>
</dbReference>
<gene>
    <name evidence="2" type="ORF">L1857_29640</name>
</gene>
<reference evidence="2" key="1">
    <citation type="submission" date="2022-01" db="EMBL/GenBank/DDBJ databases">
        <title>PSI-footprinting approach for the identification of protein synthesis inhibitor producers.</title>
        <authorList>
            <person name="Handel F."/>
            <person name="Kulik A."/>
            <person name="Wex K.W."/>
            <person name="Berscheid A."/>
            <person name="Saur J.S."/>
            <person name="Winkler A."/>
            <person name="Wibberg D."/>
            <person name="Kalinowski J."/>
            <person name="Broetz-Oesterhelt H."/>
            <person name="Mast Y."/>
        </authorList>
    </citation>
    <scope>NUCLEOTIDE SEQUENCE</scope>
    <source>
        <strain evidence="2">KNN 49.3e</strain>
    </source>
</reference>
<organism evidence="2 3">
    <name type="scientific">Amycolatopsis thermalba</name>
    <dbReference type="NCBI Taxonomy" id="944492"/>
    <lineage>
        <taxon>Bacteria</taxon>
        <taxon>Bacillati</taxon>
        <taxon>Actinomycetota</taxon>
        <taxon>Actinomycetes</taxon>
        <taxon>Pseudonocardiales</taxon>
        <taxon>Pseudonocardiaceae</taxon>
        <taxon>Amycolatopsis</taxon>
    </lineage>
</organism>
<name>A0ABY4P357_9PSEU</name>
<sequence length="67" mass="7068">MTSNGQQVFSAGYGTTDQTQPNTIVEKAGATTYTHQFVQSALGITKVTDNGVRTTYARDAKGTPAGR</sequence>
<evidence type="ECO:0000256" key="1">
    <source>
        <dbReference type="SAM" id="MobiDB-lite"/>
    </source>
</evidence>
<protein>
    <submittedName>
        <fullName evidence="2">Uncharacterized protein</fullName>
    </submittedName>
</protein>
<dbReference type="Proteomes" id="UP000830158">
    <property type="component" value="Chromosome"/>
</dbReference>
<evidence type="ECO:0000313" key="2">
    <source>
        <dbReference type="EMBL" id="UQS26671.1"/>
    </source>
</evidence>
<accession>A0ABY4P357</accession>
<evidence type="ECO:0000313" key="3">
    <source>
        <dbReference type="Proteomes" id="UP000830158"/>
    </source>
</evidence>
<dbReference type="RefSeq" id="WP_116111721.1">
    <property type="nucleotide sequence ID" value="NZ_CP091196.1"/>
</dbReference>
<keyword evidence="3" id="KW-1185">Reference proteome</keyword>